<comment type="caution">
    <text evidence="1">The sequence shown here is derived from an EMBL/GenBank/DDBJ whole genome shotgun (WGS) entry which is preliminary data.</text>
</comment>
<dbReference type="Proteomes" id="UP000278475">
    <property type="component" value="Unassembled WGS sequence"/>
</dbReference>
<evidence type="ECO:0000313" key="1">
    <source>
        <dbReference type="EMBL" id="RLE50375.1"/>
    </source>
</evidence>
<dbReference type="EMBL" id="QMQX01000006">
    <property type="protein sequence ID" value="RLE53590.1"/>
    <property type="molecule type" value="Genomic_DNA"/>
</dbReference>
<reference evidence="3 4" key="1">
    <citation type="submission" date="2018-06" db="EMBL/GenBank/DDBJ databases">
        <title>Extensive metabolic versatility and redundancy in microbially diverse, dynamic hydrothermal sediments.</title>
        <authorList>
            <person name="Dombrowski N."/>
            <person name="Teske A."/>
            <person name="Baker B.J."/>
        </authorList>
    </citation>
    <scope>NUCLEOTIDE SEQUENCE [LARGE SCALE GENOMIC DNA]</scope>
    <source>
        <strain evidence="2">B34_G17</strain>
        <strain evidence="1">B66_G16</strain>
    </source>
</reference>
<evidence type="ECO:0000313" key="3">
    <source>
        <dbReference type="Proteomes" id="UP000272051"/>
    </source>
</evidence>
<accession>A0A497ESQ6</accession>
<protein>
    <submittedName>
        <fullName evidence="1">Uncharacterized protein</fullName>
    </submittedName>
</protein>
<dbReference type="Proteomes" id="UP000272051">
    <property type="component" value="Unassembled WGS sequence"/>
</dbReference>
<name>A0A497ESQ6_9CREN</name>
<evidence type="ECO:0000313" key="4">
    <source>
        <dbReference type="Proteomes" id="UP000278475"/>
    </source>
</evidence>
<evidence type="ECO:0000313" key="2">
    <source>
        <dbReference type="EMBL" id="RLE53590.1"/>
    </source>
</evidence>
<proteinExistence type="predicted"/>
<gene>
    <name evidence="1" type="ORF">DRJ31_01620</name>
    <name evidence="2" type="ORF">DRJ33_00600</name>
</gene>
<organism evidence="1 4">
    <name type="scientific">Thermoproteota archaeon</name>
    <dbReference type="NCBI Taxonomy" id="2056631"/>
    <lineage>
        <taxon>Archaea</taxon>
        <taxon>Thermoproteota</taxon>
    </lineage>
</organism>
<dbReference type="Gene3D" id="3.40.1380.20">
    <property type="entry name" value="Pyruvate kinase, C-terminal domain"/>
    <property type="match status" value="1"/>
</dbReference>
<dbReference type="EMBL" id="QMQV01000007">
    <property type="protein sequence ID" value="RLE50375.1"/>
    <property type="molecule type" value="Genomic_DNA"/>
</dbReference>
<sequence>MFHLGLIKREVYYFENPGPENTDLVVEAVSKYLDLNKGISDVVVASTSGLTALKFARALKGKAKVICVTEAPYRREWGQPWPCLKPEHVQELTSLGAIVLDKAPYVFHSSLFEAAKWRTDFPELIVKETLYSLGQGFKVAVEVVLQAVSCGVLEPYKDVIGVGGSGEGADTAIVLRATYPQLVFSKDSSKRLEIREVIAMPLKKKWWEFQL</sequence>
<dbReference type="InterPro" id="IPR036918">
    <property type="entry name" value="Pyrv_Knase_C_sf"/>
</dbReference>
<dbReference type="SUPFAM" id="SSF52935">
    <property type="entry name" value="PK C-terminal domain-like"/>
    <property type="match status" value="1"/>
</dbReference>
<dbReference type="AlphaFoldDB" id="A0A497ESQ6"/>